<dbReference type="EMBL" id="CAXDID020000066">
    <property type="protein sequence ID" value="CAL6012363.1"/>
    <property type="molecule type" value="Genomic_DNA"/>
</dbReference>
<keyword evidence="3" id="KW-1185">Reference proteome</keyword>
<evidence type="ECO:0000313" key="2">
    <source>
        <dbReference type="EMBL" id="CAL6012363.1"/>
    </source>
</evidence>
<name>A0AA86PXG2_9EUKA</name>
<protein>
    <submittedName>
        <fullName evidence="2">Hypothetical_protein</fullName>
    </submittedName>
</protein>
<dbReference type="Proteomes" id="UP001642409">
    <property type="component" value="Unassembled WGS sequence"/>
</dbReference>
<reference evidence="1" key="1">
    <citation type="submission" date="2023-06" db="EMBL/GenBank/DDBJ databases">
        <authorList>
            <person name="Kurt Z."/>
        </authorList>
    </citation>
    <scope>NUCLEOTIDE SEQUENCE</scope>
</reference>
<evidence type="ECO:0000313" key="3">
    <source>
        <dbReference type="Proteomes" id="UP001642409"/>
    </source>
</evidence>
<sequence length="139" mass="16269">MIARRKIKVKRTGTASQSSFKSFKSAFNANPCVWQKVEVSPTENYFPELNSEQLRLKFVLCNKMHKQYHQMFENVENADKLSKKNMKKFTEINENKPGLILMDPPELKLFGKITTQNTDGLLKEEQKLTMLQEQIKTRK</sequence>
<gene>
    <name evidence="2" type="ORF">HINF_LOCUS23267</name>
    <name evidence="1" type="ORF">HINF_LOCUS33203</name>
</gene>
<dbReference type="EMBL" id="CATOUU010000747">
    <property type="protein sequence ID" value="CAI9945558.1"/>
    <property type="molecule type" value="Genomic_DNA"/>
</dbReference>
<accession>A0AA86PXG2</accession>
<evidence type="ECO:0000313" key="1">
    <source>
        <dbReference type="EMBL" id="CAI9945558.1"/>
    </source>
</evidence>
<comment type="caution">
    <text evidence="1">The sequence shown here is derived from an EMBL/GenBank/DDBJ whole genome shotgun (WGS) entry which is preliminary data.</text>
</comment>
<organism evidence="1">
    <name type="scientific">Hexamita inflata</name>
    <dbReference type="NCBI Taxonomy" id="28002"/>
    <lineage>
        <taxon>Eukaryota</taxon>
        <taxon>Metamonada</taxon>
        <taxon>Diplomonadida</taxon>
        <taxon>Hexamitidae</taxon>
        <taxon>Hexamitinae</taxon>
        <taxon>Hexamita</taxon>
    </lineage>
</organism>
<dbReference type="AlphaFoldDB" id="A0AA86PXG2"/>
<proteinExistence type="predicted"/>
<reference evidence="2 3" key="2">
    <citation type="submission" date="2024-07" db="EMBL/GenBank/DDBJ databases">
        <authorList>
            <person name="Akdeniz Z."/>
        </authorList>
    </citation>
    <scope>NUCLEOTIDE SEQUENCE [LARGE SCALE GENOMIC DNA]</scope>
</reference>